<dbReference type="Proteomes" id="UP001181693">
    <property type="component" value="Unassembled WGS sequence"/>
</dbReference>
<evidence type="ECO:0000313" key="2">
    <source>
        <dbReference type="Proteomes" id="UP001181693"/>
    </source>
</evidence>
<organism evidence="1 2">
    <name type="scientific">Pyxicephalus adspersus</name>
    <name type="common">African bullfrog</name>
    <dbReference type="NCBI Taxonomy" id="30357"/>
    <lineage>
        <taxon>Eukaryota</taxon>
        <taxon>Metazoa</taxon>
        <taxon>Chordata</taxon>
        <taxon>Craniata</taxon>
        <taxon>Vertebrata</taxon>
        <taxon>Euteleostomi</taxon>
        <taxon>Amphibia</taxon>
        <taxon>Batrachia</taxon>
        <taxon>Anura</taxon>
        <taxon>Neobatrachia</taxon>
        <taxon>Ranoidea</taxon>
        <taxon>Pyxicephalidae</taxon>
        <taxon>Pyxicephalinae</taxon>
        <taxon>Pyxicephalus</taxon>
    </lineage>
</organism>
<keyword evidence="2" id="KW-1185">Reference proteome</keyword>
<gene>
    <name evidence="1" type="ORF">GDO54_006781</name>
</gene>
<accession>A0AAV3B5Y4</accession>
<proteinExistence type="predicted"/>
<dbReference type="EMBL" id="DYDO01000002">
    <property type="protein sequence ID" value="DBA30847.1"/>
    <property type="molecule type" value="Genomic_DNA"/>
</dbReference>
<protein>
    <submittedName>
        <fullName evidence="1">Uncharacterized protein</fullName>
    </submittedName>
</protein>
<dbReference type="AlphaFoldDB" id="A0AAV3B5Y4"/>
<name>A0AAV3B5Y4_PYXAD</name>
<comment type="caution">
    <text evidence="1">The sequence shown here is derived from an EMBL/GenBank/DDBJ whole genome shotgun (WGS) entry which is preliminary data.</text>
</comment>
<reference evidence="1" key="1">
    <citation type="thesis" date="2020" institute="ProQuest LLC" country="789 East Eisenhower Parkway, Ann Arbor, MI, USA">
        <title>Comparative Genomics and Chromosome Evolution.</title>
        <authorList>
            <person name="Mudd A.B."/>
        </authorList>
    </citation>
    <scope>NUCLEOTIDE SEQUENCE</scope>
    <source>
        <strain evidence="1">1538</strain>
        <tissue evidence="1">Blood</tissue>
    </source>
</reference>
<evidence type="ECO:0000313" key="1">
    <source>
        <dbReference type="EMBL" id="DBA30847.1"/>
    </source>
</evidence>
<sequence>MGFIEQSIVYRMTNNRFNVHNLLLISLTSNYRVQSKSEYFDRRLYRAVSPNFLIAHYTDYTHLDTISPHCPRQTDRQRRCVK</sequence>